<dbReference type="AlphaFoldDB" id="A0A2H1VJM7"/>
<protein>
    <submittedName>
        <fullName evidence="1">SFRICE_008334</fullName>
    </submittedName>
</protein>
<sequence length="97" mass="10280">MATVKMGSVRFSSLVGRVVASATAGQGVSGSIPGSGEVLLGFFRFFANFSVVVRSLKMCPYASHVGIADDAVRTVLIRSRNDSTHNSNRSLLPFDEA</sequence>
<proteinExistence type="predicted"/>
<dbReference type="EMBL" id="ODYU01002914">
    <property type="protein sequence ID" value="SOQ41006.1"/>
    <property type="molecule type" value="Genomic_DNA"/>
</dbReference>
<gene>
    <name evidence="1" type="ORF">SFRICE_008334</name>
</gene>
<accession>A0A2H1VJM7</accession>
<reference evidence="1" key="1">
    <citation type="submission" date="2016-07" db="EMBL/GenBank/DDBJ databases">
        <authorList>
            <person name="Bretaudeau A."/>
        </authorList>
    </citation>
    <scope>NUCLEOTIDE SEQUENCE</scope>
    <source>
        <strain evidence="1">Rice</strain>
        <tissue evidence="1">Whole body</tissue>
    </source>
</reference>
<name>A0A2H1VJM7_SPOFR</name>
<organism evidence="1">
    <name type="scientific">Spodoptera frugiperda</name>
    <name type="common">Fall armyworm</name>
    <dbReference type="NCBI Taxonomy" id="7108"/>
    <lineage>
        <taxon>Eukaryota</taxon>
        <taxon>Metazoa</taxon>
        <taxon>Ecdysozoa</taxon>
        <taxon>Arthropoda</taxon>
        <taxon>Hexapoda</taxon>
        <taxon>Insecta</taxon>
        <taxon>Pterygota</taxon>
        <taxon>Neoptera</taxon>
        <taxon>Endopterygota</taxon>
        <taxon>Lepidoptera</taxon>
        <taxon>Glossata</taxon>
        <taxon>Ditrysia</taxon>
        <taxon>Noctuoidea</taxon>
        <taxon>Noctuidae</taxon>
        <taxon>Amphipyrinae</taxon>
        <taxon>Spodoptera</taxon>
    </lineage>
</organism>
<evidence type="ECO:0000313" key="1">
    <source>
        <dbReference type="EMBL" id="SOQ41006.1"/>
    </source>
</evidence>